<proteinExistence type="predicted"/>
<dbReference type="AlphaFoldDB" id="A0A6A6XJC7"/>
<feature type="chain" id="PRO_5025493286" description="Secreted protein" evidence="1">
    <location>
        <begin position="25"/>
        <end position="244"/>
    </location>
</feature>
<protein>
    <recommendedName>
        <fullName evidence="4">Secreted protein</fullName>
    </recommendedName>
</protein>
<evidence type="ECO:0000313" key="3">
    <source>
        <dbReference type="Proteomes" id="UP000799757"/>
    </source>
</evidence>
<dbReference type="EMBL" id="MU001837">
    <property type="protein sequence ID" value="KAF2796183.1"/>
    <property type="molecule type" value="Genomic_DNA"/>
</dbReference>
<evidence type="ECO:0000256" key="1">
    <source>
        <dbReference type="SAM" id="SignalP"/>
    </source>
</evidence>
<gene>
    <name evidence="2" type="ORF">K505DRAFT_381146</name>
</gene>
<evidence type="ECO:0008006" key="4">
    <source>
        <dbReference type="Google" id="ProtNLM"/>
    </source>
</evidence>
<reference evidence="2" key="1">
    <citation type="journal article" date="2020" name="Stud. Mycol.">
        <title>101 Dothideomycetes genomes: a test case for predicting lifestyles and emergence of pathogens.</title>
        <authorList>
            <person name="Haridas S."/>
            <person name="Albert R."/>
            <person name="Binder M."/>
            <person name="Bloem J."/>
            <person name="Labutti K."/>
            <person name="Salamov A."/>
            <person name="Andreopoulos B."/>
            <person name="Baker S."/>
            <person name="Barry K."/>
            <person name="Bills G."/>
            <person name="Bluhm B."/>
            <person name="Cannon C."/>
            <person name="Castanera R."/>
            <person name="Culley D."/>
            <person name="Daum C."/>
            <person name="Ezra D."/>
            <person name="Gonzalez J."/>
            <person name="Henrissat B."/>
            <person name="Kuo A."/>
            <person name="Liang C."/>
            <person name="Lipzen A."/>
            <person name="Lutzoni F."/>
            <person name="Magnuson J."/>
            <person name="Mondo S."/>
            <person name="Nolan M."/>
            <person name="Ohm R."/>
            <person name="Pangilinan J."/>
            <person name="Park H.-J."/>
            <person name="Ramirez L."/>
            <person name="Alfaro M."/>
            <person name="Sun H."/>
            <person name="Tritt A."/>
            <person name="Yoshinaga Y."/>
            <person name="Zwiers L.-H."/>
            <person name="Turgeon B."/>
            <person name="Goodwin S."/>
            <person name="Spatafora J."/>
            <person name="Crous P."/>
            <person name="Grigoriev I."/>
        </authorList>
    </citation>
    <scope>NUCLEOTIDE SEQUENCE</scope>
    <source>
        <strain evidence="2">CBS 109.77</strain>
    </source>
</reference>
<dbReference type="Proteomes" id="UP000799757">
    <property type="component" value="Unassembled WGS sequence"/>
</dbReference>
<name>A0A6A6XJC7_9PLEO</name>
<keyword evidence="3" id="KW-1185">Reference proteome</keyword>
<evidence type="ECO:0000313" key="2">
    <source>
        <dbReference type="EMBL" id="KAF2796183.1"/>
    </source>
</evidence>
<organism evidence="2 3">
    <name type="scientific">Melanomma pulvis-pyrius CBS 109.77</name>
    <dbReference type="NCBI Taxonomy" id="1314802"/>
    <lineage>
        <taxon>Eukaryota</taxon>
        <taxon>Fungi</taxon>
        <taxon>Dikarya</taxon>
        <taxon>Ascomycota</taxon>
        <taxon>Pezizomycotina</taxon>
        <taxon>Dothideomycetes</taxon>
        <taxon>Pleosporomycetidae</taxon>
        <taxon>Pleosporales</taxon>
        <taxon>Melanommataceae</taxon>
        <taxon>Melanomma</taxon>
    </lineage>
</organism>
<keyword evidence="1" id="KW-0732">Signal</keyword>
<sequence>MSALSVYLLVWLWELKALREPIAAFPPYSPPLYEKHLPRINLALVVHMRQSLPRLLWGVSTSICSVSTMYQAAVMRCAMRLSGKASLFRGTMMFQSTSVVLTSSPARPIWVSTCSYASSYPLRVLRCLRRDICLVGGCIFSGLHCQYASLGPLYFSSGSLLLSTVQVEERPPASLLAPLLSLRRTGITRREAQIVEEAMACNSEVAASDHRWEPLSHKAFVGSRCGRRSQHPFLLPRSTERWCT</sequence>
<feature type="signal peptide" evidence="1">
    <location>
        <begin position="1"/>
        <end position="24"/>
    </location>
</feature>
<accession>A0A6A6XJC7</accession>